<proteinExistence type="inferred from homology"/>
<dbReference type="Gene3D" id="3.30.530.20">
    <property type="match status" value="1"/>
</dbReference>
<evidence type="ECO:0000313" key="5">
    <source>
        <dbReference type="Proteomes" id="UP000521676"/>
    </source>
</evidence>
<dbReference type="EMBL" id="JACATZ010000001">
    <property type="protein sequence ID" value="NWJ45319.1"/>
    <property type="molecule type" value="Genomic_DNA"/>
</dbReference>
<protein>
    <submittedName>
        <fullName evidence="3">SRPBCC domain-containing protein</fullName>
    </submittedName>
</protein>
<dbReference type="Proteomes" id="UP000521676">
    <property type="component" value="Unassembled WGS sequence"/>
</dbReference>
<dbReference type="RefSeq" id="WP_341469092.1">
    <property type="nucleotide sequence ID" value="NZ_CP128399.1"/>
</dbReference>
<reference evidence="3 5" key="1">
    <citation type="submission" date="2020-06" db="EMBL/GenBank/DDBJ databases">
        <title>Anoxygenic phototrophic Chloroflexota member uses a Type I reaction center.</title>
        <authorList>
            <person name="Tsuji J.M."/>
            <person name="Shaw N.A."/>
            <person name="Nagashima S."/>
            <person name="Venkiteswaran J."/>
            <person name="Schiff S.L."/>
            <person name="Hanada S."/>
            <person name="Tank M."/>
            <person name="Neufeld J.D."/>
        </authorList>
    </citation>
    <scope>NUCLEOTIDE SEQUENCE [LARGE SCALE GENOMIC DNA]</scope>
    <source>
        <strain evidence="3">L227-S17</strain>
    </source>
</reference>
<dbReference type="AlphaFoldDB" id="A0A8T7M093"/>
<reference evidence="4" key="2">
    <citation type="journal article" date="2024" name="Nature">
        <title>Anoxygenic phototroph of the Chloroflexota uses a type I reaction centre.</title>
        <authorList>
            <person name="Tsuji J.M."/>
            <person name="Shaw N.A."/>
            <person name="Nagashima S."/>
            <person name="Venkiteswaran J.J."/>
            <person name="Schiff S.L."/>
            <person name="Watanabe T."/>
            <person name="Fukui M."/>
            <person name="Hanada S."/>
            <person name="Tank M."/>
            <person name="Neufeld J.D."/>
        </authorList>
    </citation>
    <scope>NUCLEOTIDE SEQUENCE</scope>
    <source>
        <strain evidence="4">L227-S17</strain>
    </source>
</reference>
<comment type="similarity">
    <text evidence="1">Belongs to the AHA1 family.</text>
</comment>
<dbReference type="Pfam" id="PF08327">
    <property type="entry name" value="AHSA1"/>
    <property type="match status" value="1"/>
</dbReference>
<evidence type="ECO:0000313" key="4">
    <source>
        <dbReference type="EMBL" id="WJW67194.1"/>
    </source>
</evidence>
<organism evidence="3 5">
    <name type="scientific">Candidatus Chlorohelix allophototropha</name>
    <dbReference type="NCBI Taxonomy" id="3003348"/>
    <lineage>
        <taxon>Bacteria</taxon>
        <taxon>Bacillati</taxon>
        <taxon>Chloroflexota</taxon>
        <taxon>Chloroflexia</taxon>
        <taxon>Candidatus Chloroheliales</taxon>
        <taxon>Candidatus Chloroheliaceae</taxon>
        <taxon>Candidatus Chlorohelix</taxon>
    </lineage>
</organism>
<dbReference type="InterPro" id="IPR013538">
    <property type="entry name" value="ASHA1/2-like_C"/>
</dbReference>
<evidence type="ECO:0000259" key="2">
    <source>
        <dbReference type="Pfam" id="PF08327"/>
    </source>
</evidence>
<sequence length="132" mass="14930">MSESTTLVTIIAAAPREIYEAWLDSAGHSRMTGSHAIINPVVGGKFSAWDGYIEGTTLELQPYSRIVQAWRTSEFPPESKDSHLEILLKEVGEDKTEITVVHTEIPDGQAAEYRQGWEDYYFKPMLEYFGDE</sequence>
<evidence type="ECO:0000313" key="3">
    <source>
        <dbReference type="EMBL" id="NWJ45319.1"/>
    </source>
</evidence>
<dbReference type="SUPFAM" id="SSF55961">
    <property type="entry name" value="Bet v1-like"/>
    <property type="match status" value="1"/>
</dbReference>
<accession>A0A8T7M093</accession>
<keyword evidence="6" id="KW-1185">Reference proteome</keyword>
<name>A0A8T7M093_9CHLR</name>
<gene>
    <name evidence="3" type="ORF">HXX08_05510</name>
    <name evidence="4" type="ORF">OZ401_000450</name>
</gene>
<dbReference type="InterPro" id="IPR023393">
    <property type="entry name" value="START-like_dom_sf"/>
</dbReference>
<evidence type="ECO:0000256" key="1">
    <source>
        <dbReference type="ARBA" id="ARBA00006817"/>
    </source>
</evidence>
<feature type="domain" description="Activator of Hsp90 ATPase homologue 1/2-like C-terminal" evidence="2">
    <location>
        <begin position="13"/>
        <end position="128"/>
    </location>
</feature>
<evidence type="ECO:0000313" key="6">
    <source>
        <dbReference type="Proteomes" id="UP001431572"/>
    </source>
</evidence>
<dbReference type="EMBL" id="CP128399">
    <property type="protein sequence ID" value="WJW67194.1"/>
    <property type="molecule type" value="Genomic_DNA"/>
</dbReference>
<dbReference type="Proteomes" id="UP001431572">
    <property type="component" value="Chromosome 1"/>
</dbReference>